<evidence type="ECO:0000256" key="1">
    <source>
        <dbReference type="SAM" id="SignalP"/>
    </source>
</evidence>
<keyword evidence="1" id="KW-0732">Signal</keyword>
<feature type="signal peptide" evidence="1">
    <location>
        <begin position="1"/>
        <end position="27"/>
    </location>
</feature>
<keyword evidence="3" id="KW-1185">Reference proteome</keyword>
<dbReference type="EMBL" id="JAJISC010000006">
    <property type="protein sequence ID" value="MCS2610273.1"/>
    <property type="molecule type" value="Genomic_DNA"/>
</dbReference>
<gene>
    <name evidence="2" type="ORF">LLY24_13195</name>
</gene>
<reference evidence="2" key="1">
    <citation type="submission" date="2021-11" db="EMBL/GenBank/DDBJ databases">
        <title>Halomonas sp., isolated from a coastal aquaculture zone in Dongshan Bay.</title>
        <authorList>
            <person name="Lin W."/>
        </authorList>
    </citation>
    <scope>NUCLEOTIDE SEQUENCE</scope>
    <source>
        <strain evidence="2">Yzlin-01</strain>
    </source>
</reference>
<dbReference type="Pfam" id="PF06366">
    <property type="entry name" value="FlhE"/>
    <property type="match status" value="1"/>
</dbReference>
<keyword evidence="2" id="KW-0969">Cilium</keyword>
<dbReference type="InterPro" id="IPR009420">
    <property type="entry name" value="FlhE"/>
</dbReference>
<dbReference type="Proteomes" id="UP001165542">
    <property type="component" value="Unassembled WGS sequence"/>
</dbReference>
<evidence type="ECO:0000313" key="3">
    <source>
        <dbReference type="Proteomes" id="UP001165542"/>
    </source>
</evidence>
<accession>A0ABT2EFA7</accession>
<name>A0ABT2EFA7_9GAMM</name>
<protein>
    <submittedName>
        <fullName evidence="2">Flagellar protein FlhE</fullName>
    </submittedName>
</protein>
<proteinExistence type="predicted"/>
<dbReference type="RefSeq" id="WP_259036780.1">
    <property type="nucleotide sequence ID" value="NZ_JAJISC010000006.1"/>
</dbReference>
<keyword evidence="2" id="KW-0282">Flagellum</keyword>
<organism evidence="2 3">
    <name type="scientific">Halomonas dongshanensis</name>
    <dbReference type="NCBI Taxonomy" id="2890835"/>
    <lineage>
        <taxon>Bacteria</taxon>
        <taxon>Pseudomonadati</taxon>
        <taxon>Pseudomonadota</taxon>
        <taxon>Gammaproteobacteria</taxon>
        <taxon>Oceanospirillales</taxon>
        <taxon>Halomonadaceae</taxon>
        <taxon>Halomonas</taxon>
    </lineage>
</organism>
<feature type="chain" id="PRO_5046742062" evidence="1">
    <location>
        <begin position="28"/>
        <end position="147"/>
    </location>
</feature>
<keyword evidence="2" id="KW-0966">Cell projection</keyword>
<sequence length="147" mass="15038">MTRSIYAKSALGLLLASALLVGSAAVAADGSWSAEVPGVMVAMSDRATMTSAVAPAAAAPVGDGRITQVQWRLDAPAGIGAWLCHPERCVALSTGRGTSTALAGLSARAPLHFRLMLASGQRPTRVSGMQVIVNYRAAEGAENAYSQ</sequence>
<evidence type="ECO:0000313" key="2">
    <source>
        <dbReference type="EMBL" id="MCS2610273.1"/>
    </source>
</evidence>
<comment type="caution">
    <text evidence="2">The sequence shown here is derived from an EMBL/GenBank/DDBJ whole genome shotgun (WGS) entry which is preliminary data.</text>
</comment>